<name>A0A1X0DDV5_9MYCO</name>
<dbReference type="InterPro" id="IPR036291">
    <property type="entry name" value="NAD(P)-bd_dom_sf"/>
</dbReference>
<dbReference type="PRINTS" id="PR00081">
    <property type="entry name" value="GDHRDH"/>
</dbReference>
<dbReference type="FunFam" id="3.40.50.720:FF:000084">
    <property type="entry name" value="Short-chain dehydrogenase reductase"/>
    <property type="match status" value="1"/>
</dbReference>
<dbReference type="STRING" id="444597.BST26_10410"/>
<dbReference type="AlphaFoldDB" id="A0A1X0DDV5"/>
<dbReference type="PANTHER" id="PTHR43639">
    <property type="entry name" value="OXIDOREDUCTASE, SHORT-CHAIN DEHYDROGENASE/REDUCTASE FAMILY (AFU_ORTHOLOGUE AFUA_5G02870)"/>
    <property type="match status" value="1"/>
</dbReference>
<gene>
    <name evidence="3" type="ORF">BST26_10410</name>
</gene>
<dbReference type="NCBIfam" id="NF005559">
    <property type="entry name" value="PRK07231.1"/>
    <property type="match status" value="1"/>
</dbReference>
<dbReference type="SUPFAM" id="SSF51735">
    <property type="entry name" value="NAD(P)-binding Rossmann-fold domains"/>
    <property type="match status" value="1"/>
</dbReference>
<comment type="similarity">
    <text evidence="1">Belongs to the short-chain dehydrogenases/reductases (SDR) family.</text>
</comment>
<dbReference type="PANTHER" id="PTHR43639:SF1">
    <property type="entry name" value="SHORT-CHAIN DEHYDROGENASE_REDUCTASE FAMILY PROTEIN"/>
    <property type="match status" value="1"/>
</dbReference>
<evidence type="ECO:0000313" key="4">
    <source>
        <dbReference type="Proteomes" id="UP000192801"/>
    </source>
</evidence>
<keyword evidence="2" id="KW-0560">Oxidoreductase</keyword>
<dbReference type="OrthoDB" id="9803333at2"/>
<evidence type="ECO:0000256" key="1">
    <source>
        <dbReference type="ARBA" id="ARBA00006484"/>
    </source>
</evidence>
<comment type="caution">
    <text evidence="3">The sequence shown here is derived from an EMBL/GenBank/DDBJ whole genome shotgun (WGS) entry which is preliminary data.</text>
</comment>
<accession>A0A1X0DDV5</accession>
<dbReference type="PRINTS" id="PR00080">
    <property type="entry name" value="SDRFAMILY"/>
</dbReference>
<dbReference type="Proteomes" id="UP000192801">
    <property type="component" value="Unassembled WGS sequence"/>
</dbReference>
<dbReference type="RefSeq" id="WP_083030787.1">
    <property type="nucleotide sequence ID" value="NZ_AP022618.1"/>
</dbReference>
<dbReference type="Pfam" id="PF13561">
    <property type="entry name" value="adh_short_C2"/>
    <property type="match status" value="1"/>
</dbReference>
<dbReference type="InterPro" id="IPR002347">
    <property type="entry name" value="SDR_fam"/>
</dbReference>
<dbReference type="EMBL" id="MVHS01000020">
    <property type="protein sequence ID" value="ORA70576.1"/>
    <property type="molecule type" value="Genomic_DNA"/>
</dbReference>
<proteinExistence type="inferred from homology"/>
<evidence type="ECO:0000313" key="3">
    <source>
        <dbReference type="EMBL" id="ORA70576.1"/>
    </source>
</evidence>
<protein>
    <submittedName>
        <fullName evidence="3">Uncharacterized protein</fullName>
    </submittedName>
</protein>
<organism evidence="3 4">
    <name type="scientific">Mycolicibacterium insubricum</name>
    <dbReference type="NCBI Taxonomy" id="444597"/>
    <lineage>
        <taxon>Bacteria</taxon>
        <taxon>Bacillati</taxon>
        <taxon>Actinomycetota</taxon>
        <taxon>Actinomycetes</taxon>
        <taxon>Mycobacteriales</taxon>
        <taxon>Mycobacteriaceae</taxon>
        <taxon>Mycolicibacterium</taxon>
    </lineage>
</organism>
<evidence type="ECO:0000256" key="2">
    <source>
        <dbReference type="ARBA" id="ARBA00023002"/>
    </source>
</evidence>
<dbReference type="Gene3D" id="3.40.50.720">
    <property type="entry name" value="NAD(P)-binding Rossmann-like Domain"/>
    <property type="match status" value="1"/>
</dbReference>
<dbReference type="GO" id="GO:0016491">
    <property type="term" value="F:oxidoreductase activity"/>
    <property type="evidence" value="ECO:0007669"/>
    <property type="project" value="UniProtKB-KW"/>
</dbReference>
<reference evidence="3 4" key="1">
    <citation type="submission" date="2016-12" db="EMBL/GenBank/DDBJ databases">
        <title>The new phylogeny of genus Mycobacterium.</title>
        <authorList>
            <person name="Tortoli E."/>
            <person name="Trovato A."/>
            <person name="Cirillo D.M."/>
        </authorList>
    </citation>
    <scope>NUCLEOTIDE SEQUENCE [LARGE SCALE GENOMIC DNA]</scope>
    <source>
        <strain evidence="3 4">DSM 45130</strain>
    </source>
</reference>
<keyword evidence="4" id="KW-1185">Reference proteome</keyword>
<sequence length="248" mass="25653">MSNLEGRVAIVTGSSRGIGAATARRLAADGATVVVNYVASADKAEGVVESIRQAGGKAIAIQADMGDWKQAQGLVEQTVKELGRLDILVNNAVQEVGREPIEDVTEEFTHKQFNVNIIGPIAAIQAAAPLFPAEGGRIINISSCVTVHPVPWSAVYSGTKAGLEGTTRSLAVELGPRNVTVNTIGVGFTATELIGTNTPEQNAALIARTPLGRIGQPEDIADAVSLLASSDARWITGQLVLATGGIVP</sequence>